<reference evidence="2 3" key="1">
    <citation type="submission" date="2019-03" db="EMBL/GenBank/DDBJ databases">
        <title>Luteimonas zhaokaii sp.nov., isolated from the rectal contents of Plateau pika in Yushu, Qinghai Province, China.</title>
        <authorList>
            <person name="Zhang G."/>
        </authorList>
    </citation>
    <scope>NUCLEOTIDE SEQUENCE [LARGE SCALE GENOMIC DNA]</scope>
    <source>
        <strain evidence="2 3">B9</strain>
    </source>
</reference>
<sequence length="117" mass="12299">MAPEALPDPVDTGRVLALLRAGDIDGAIEAGLMQSGPEDDPGLAEDDLMLLQTARARLHSAWAARERHRARADRLARIAAERDARRARPATAASKPPLPPAAASALARARAKASAKP</sequence>
<dbReference type="EMBL" id="SMTF01000001">
    <property type="protein sequence ID" value="TDK28669.1"/>
    <property type="molecule type" value="Genomic_DNA"/>
</dbReference>
<comment type="caution">
    <text evidence="2">The sequence shown here is derived from an EMBL/GenBank/DDBJ whole genome shotgun (WGS) entry which is preliminary data.</text>
</comment>
<name>A0A4R5U4U8_9GAMM</name>
<evidence type="ECO:0000313" key="2">
    <source>
        <dbReference type="EMBL" id="TDK28669.1"/>
    </source>
</evidence>
<dbReference type="Proteomes" id="UP000294796">
    <property type="component" value="Unassembled WGS sequence"/>
</dbReference>
<protein>
    <submittedName>
        <fullName evidence="2">Uncharacterized protein</fullName>
    </submittedName>
</protein>
<evidence type="ECO:0000256" key="1">
    <source>
        <dbReference type="SAM" id="MobiDB-lite"/>
    </source>
</evidence>
<gene>
    <name evidence="2" type="ORF">E2F46_02040</name>
</gene>
<feature type="compositionally biased region" description="Low complexity" evidence="1">
    <location>
        <begin position="89"/>
        <end position="108"/>
    </location>
</feature>
<dbReference type="RefSeq" id="WP_133320490.1">
    <property type="nucleotide sequence ID" value="NZ_SMTF01000001.1"/>
</dbReference>
<organism evidence="2 3">
    <name type="scientific">Luteimonas aestuarii</name>
    <dbReference type="NCBI Taxonomy" id="453837"/>
    <lineage>
        <taxon>Bacteria</taxon>
        <taxon>Pseudomonadati</taxon>
        <taxon>Pseudomonadota</taxon>
        <taxon>Gammaproteobacteria</taxon>
        <taxon>Lysobacterales</taxon>
        <taxon>Lysobacteraceae</taxon>
        <taxon>Luteimonas</taxon>
    </lineage>
</organism>
<dbReference type="AlphaFoldDB" id="A0A4R5U4U8"/>
<keyword evidence="3" id="KW-1185">Reference proteome</keyword>
<proteinExistence type="predicted"/>
<evidence type="ECO:0000313" key="3">
    <source>
        <dbReference type="Proteomes" id="UP000294796"/>
    </source>
</evidence>
<accession>A0A4R5U4U8</accession>
<feature type="region of interest" description="Disordered" evidence="1">
    <location>
        <begin position="81"/>
        <end position="117"/>
    </location>
</feature>